<gene>
    <name evidence="16" type="ORF">MGAL_10B002557</name>
</gene>
<feature type="compositionally biased region" description="Polar residues" evidence="12">
    <location>
        <begin position="522"/>
        <end position="533"/>
    </location>
</feature>
<feature type="domain" description="Ion transport" evidence="14">
    <location>
        <begin position="151"/>
        <end position="416"/>
    </location>
</feature>
<dbReference type="FunFam" id="1.10.287.70:FF:000028">
    <property type="entry name" value="potassium voltage-gated channel subfamily D member 3"/>
    <property type="match status" value="1"/>
</dbReference>
<comment type="subcellular location">
    <subcellularLocation>
        <location evidence="1">Membrane</location>
        <topology evidence="1">Multi-pass membrane protein</topology>
    </subcellularLocation>
</comment>
<proteinExistence type="predicted"/>
<dbReference type="GO" id="GO:0008076">
    <property type="term" value="C:voltage-gated potassium channel complex"/>
    <property type="evidence" value="ECO:0007669"/>
    <property type="project" value="InterPro"/>
</dbReference>
<feature type="domain" description="Potassium channel tetramerisation-type BTB" evidence="15">
    <location>
        <begin position="4"/>
        <end position="94"/>
    </location>
</feature>
<dbReference type="InterPro" id="IPR011333">
    <property type="entry name" value="SKP1/BTB/POZ_sf"/>
</dbReference>
<keyword evidence="4 13" id="KW-0812">Transmembrane</keyword>
<feature type="compositionally biased region" description="Basic and acidic residues" evidence="12">
    <location>
        <begin position="536"/>
        <end position="546"/>
    </location>
</feature>
<dbReference type="PANTHER" id="PTHR11537">
    <property type="entry name" value="VOLTAGE-GATED POTASSIUM CHANNEL"/>
    <property type="match status" value="1"/>
</dbReference>
<evidence type="ECO:0000256" key="5">
    <source>
        <dbReference type="ARBA" id="ARBA00022826"/>
    </source>
</evidence>
<feature type="transmembrane region" description="Helical" evidence="13">
    <location>
        <begin position="216"/>
        <end position="234"/>
    </location>
</feature>
<dbReference type="Gene3D" id="3.30.710.10">
    <property type="entry name" value="Potassium Channel Kv1.1, Chain A"/>
    <property type="match status" value="1"/>
</dbReference>
<dbReference type="GO" id="GO:0005249">
    <property type="term" value="F:voltage-gated potassium channel activity"/>
    <property type="evidence" value="ECO:0007669"/>
    <property type="project" value="InterPro"/>
</dbReference>
<comment type="caution">
    <text evidence="16">The sequence shown here is derived from an EMBL/GenBank/DDBJ whole genome shotgun (WGS) entry which is preliminary data.</text>
</comment>
<dbReference type="InterPro" id="IPR005821">
    <property type="entry name" value="Ion_trans_dom"/>
</dbReference>
<dbReference type="InterPro" id="IPR028325">
    <property type="entry name" value="VG_K_chnl"/>
</dbReference>
<dbReference type="PRINTS" id="PR00169">
    <property type="entry name" value="KCHANNEL"/>
</dbReference>
<evidence type="ECO:0000256" key="12">
    <source>
        <dbReference type="SAM" id="MobiDB-lite"/>
    </source>
</evidence>
<evidence type="ECO:0000256" key="10">
    <source>
        <dbReference type="ARBA" id="ARBA00023136"/>
    </source>
</evidence>
<keyword evidence="5" id="KW-0631">Potassium channel</keyword>
<evidence type="ECO:0000256" key="2">
    <source>
        <dbReference type="ARBA" id="ARBA00022448"/>
    </source>
</evidence>
<evidence type="ECO:0000259" key="14">
    <source>
        <dbReference type="Pfam" id="PF00520"/>
    </source>
</evidence>
<dbReference type="Gene3D" id="1.10.287.70">
    <property type="match status" value="1"/>
</dbReference>
<dbReference type="InterPro" id="IPR003131">
    <property type="entry name" value="T1-type_BTB"/>
</dbReference>
<protein>
    <recommendedName>
        <fullName evidence="18">KCNC1</fullName>
    </recommendedName>
</protein>
<dbReference type="PRINTS" id="PR01498">
    <property type="entry name" value="SHAWCHANNEL"/>
</dbReference>
<dbReference type="OrthoDB" id="10025005at2759"/>
<feature type="region of interest" description="Disordered" evidence="12">
    <location>
        <begin position="482"/>
        <end position="546"/>
    </location>
</feature>
<dbReference type="CDD" id="cd18317">
    <property type="entry name" value="BTB_POZ_Kv"/>
    <property type="match status" value="1"/>
</dbReference>
<evidence type="ECO:0000256" key="7">
    <source>
        <dbReference type="ARBA" id="ARBA00022958"/>
    </source>
</evidence>
<dbReference type="Gene3D" id="1.20.120.350">
    <property type="entry name" value="Voltage-gated potassium channels. Chain C"/>
    <property type="match status" value="1"/>
</dbReference>
<evidence type="ECO:0000256" key="13">
    <source>
        <dbReference type="SAM" id="Phobius"/>
    </source>
</evidence>
<evidence type="ECO:0000313" key="16">
    <source>
        <dbReference type="EMBL" id="VDI23406.1"/>
    </source>
</evidence>
<name>A0A8B6DTT7_MYTGA</name>
<dbReference type="GO" id="GO:0051260">
    <property type="term" value="P:protein homooligomerization"/>
    <property type="evidence" value="ECO:0007669"/>
    <property type="project" value="InterPro"/>
</dbReference>
<evidence type="ECO:0000256" key="1">
    <source>
        <dbReference type="ARBA" id="ARBA00004141"/>
    </source>
</evidence>
<evidence type="ECO:0000256" key="11">
    <source>
        <dbReference type="ARBA" id="ARBA00023303"/>
    </source>
</evidence>
<dbReference type="InterPro" id="IPR003974">
    <property type="entry name" value="K_chnl_volt-dep_Kv3"/>
</dbReference>
<accession>A0A8B6DTT7</accession>
<dbReference type="EMBL" id="UYJE01003923">
    <property type="protein sequence ID" value="VDI23406.1"/>
    <property type="molecule type" value="Genomic_DNA"/>
</dbReference>
<keyword evidence="3" id="KW-0633">Potassium transport</keyword>
<evidence type="ECO:0000313" key="17">
    <source>
        <dbReference type="Proteomes" id="UP000596742"/>
    </source>
</evidence>
<dbReference type="AlphaFoldDB" id="A0A8B6DTT7"/>
<feature type="transmembrane region" description="Helical" evidence="13">
    <location>
        <begin position="285"/>
        <end position="305"/>
    </location>
</feature>
<feature type="compositionally biased region" description="Basic and acidic residues" evidence="12">
    <location>
        <begin position="497"/>
        <end position="512"/>
    </location>
</feature>
<organism evidence="16 17">
    <name type="scientific">Mytilus galloprovincialis</name>
    <name type="common">Mediterranean mussel</name>
    <dbReference type="NCBI Taxonomy" id="29158"/>
    <lineage>
        <taxon>Eukaryota</taxon>
        <taxon>Metazoa</taxon>
        <taxon>Spiralia</taxon>
        <taxon>Lophotrochozoa</taxon>
        <taxon>Mollusca</taxon>
        <taxon>Bivalvia</taxon>
        <taxon>Autobranchia</taxon>
        <taxon>Pteriomorphia</taxon>
        <taxon>Mytilida</taxon>
        <taxon>Mytiloidea</taxon>
        <taxon>Mytilidae</taxon>
        <taxon>Mytilinae</taxon>
        <taxon>Mytilus</taxon>
    </lineage>
</organism>
<feature type="transmembrane region" description="Helical" evidence="13">
    <location>
        <begin position="246"/>
        <end position="265"/>
    </location>
</feature>
<sequence>MASVHINVGGTLFQTKLSTLHRFPETLLGSITTTSEFYNEEHKYFYFDRNPELFNTVLDYYRNGVIHLPTHLCGWLWKSELEFWRIPLTNISECCFQTYIKYEDKEATAAKLREIFATKPLTMTHLLTPINKIRHKVWMLIDEPTSSTYARVFSIIYLIIVIVSATIPCLETHPNLRIHLYNDTTIYWFFLVTPDTWVNTDNPKEIMFTTTLEPSWMFELNVCIIIFFTLESLVRFITCPSKCRFFLEWLNILDTFLNITMWSRFMVDMFVNVDAVLEKKFESLMYFYSFCSAASVLRLLKFFRVAKQYNSLRVLFLAVKASVKELGLLLLTFLIVAWVFSNLIYYAEIKEPDTFPNMLDGLWWAVVTMTTVGYGDMYPTGALGRIVGAMCAMCGLLVIAMPIAVIAGNFDDLYKKNNERESYNEIQKEKETERKPSINFITSKDNKIVPFDKSKLDSNNKPFPSIEREKLAKENILETRLTKDHQNIRGPSAANVKMDKLIEDLSSEEDKNGAVNPEPKKTTQNVTSIQQNIEQEEPKESQEPNE</sequence>
<keyword evidence="8 13" id="KW-1133">Transmembrane helix</keyword>
<evidence type="ECO:0000256" key="8">
    <source>
        <dbReference type="ARBA" id="ARBA00022989"/>
    </source>
</evidence>
<dbReference type="Proteomes" id="UP000596742">
    <property type="component" value="Unassembled WGS sequence"/>
</dbReference>
<evidence type="ECO:0000256" key="4">
    <source>
        <dbReference type="ARBA" id="ARBA00022692"/>
    </source>
</evidence>
<feature type="transmembrane region" description="Helical" evidence="13">
    <location>
        <begin position="386"/>
        <end position="410"/>
    </location>
</feature>
<dbReference type="Pfam" id="PF00520">
    <property type="entry name" value="Ion_trans"/>
    <property type="match status" value="1"/>
</dbReference>
<dbReference type="PANTHER" id="PTHR11537:SF254">
    <property type="entry name" value="POTASSIUM VOLTAGE-GATED CHANNEL PROTEIN SHAB"/>
    <property type="match status" value="1"/>
</dbReference>
<evidence type="ECO:0000256" key="9">
    <source>
        <dbReference type="ARBA" id="ARBA00023065"/>
    </source>
</evidence>
<reference evidence="16" key="1">
    <citation type="submission" date="2018-11" db="EMBL/GenBank/DDBJ databases">
        <authorList>
            <person name="Alioto T."/>
            <person name="Alioto T."/>
        </authorList>
    </citation>
    <scope>NUCLEOTIDE SEQUENCE</scope>
</reference>
<evidence type="ECO:0000259" key="15">
    <source>
        <dbReference type="Pfam" id="PF02214"/>
    </source>
</evidence>
<keyword evidence="7" id="KW-0630">Potassium</keyword>
<keyword evidence="17" id="KW-1185">Reference proteome</keyword>
<feature type="transmembrane region" description="Helical" evidence="13">
    <location>
        <begin position="326"/>
        <end position="347"/>
    </location>
</feature>
<dbReference type="InterPro" id="IPR027359">
    <property type="entry name" value="Volt_channel_dom_sf"/>
</dbReference>
<dbReference type="GO" id="GO:0001508">
    <property type="term" value="P:action potential"/>
    <property type="evidence" value="ECO:0007669"/>
    <property type="project" value="TreeGrafter"/>
</dbReference>
<evidence type="ECO:0000256" key="3">
    <source>
        <dbReference type="ARBA" id="ARBA00022538"/>
    </source>
</evidence>
<evidence type="ECO:0008006" key="18">
    <source>
        <dbReference type="Google" id="ProtNLM"/>
    </source>
</evidence>
<dbReference type="SUPFAM" id="SSF81324">
    <property type="entry name" value="Voltage-gated potassium channels"/>
    <property type="match status" value="1"/>
</dbReference>
<dbReference type="InterPro" id="IPR003968">
    <property type="entry name" value="K_chnl_volt-dep_Kv"/>
</dbReference>
<keyword evidence="10 13" id="KW-0472">Membrane</keyword>
<keyword evidence="11" id="KW-0407">Ion channel</keyword>
<dbReference type="PRINTS" id="PR01491">
    <property type="entry name" value="KVCHANNEL"/>
</dbReference>
<dbReference type="SUPFAM" id="SSF54695">
    <property type="entry name" value="POZ domain"/>
    <property type="match status" value="1"/>
</dbReference>
<keyword evidence="9" id="KW-0406">Ion transport</keyword>
<dbReference type="Pfam" id="PF02214">
    <property type="entry name" value="BTB_2"/>
    <property type="match status" value="1"/>
</dbReference>
<keyword evidence="2" id="KW-0813">Transport</keyword>
<feature type="transmembrane region" description="Helical" evidence="13">
    <location>
        <begin position="148"/>
        <end position="167"/>
    </location>
</feature>
<evidence type="ECO:0000256" key="6">
    <source>
        <dbReference type="ARBA" id="ARBA00022882"/>
    </source>
</evidence>
<keyword evidence="6" id="KW-0851">Voltage-gated channel</keyword>